<dbReference type="PANTHER" id="PTHR11453">
    <property type="entry name" value="ANION EXCHANGE PROTEIN"/>
    <property type="match status" value="1"/>
</dbReference>
<dbReference type="GO" id="GO:0008509">
    <property type="term" value="F:monoatomic anion transmembrane transporter activity"/>
    <property type="evidence" value="ECO:0007669"/>
    <property type="project" value="InterPro"/>
</dbReference>
<dbReference type="AlphaFoldDB" id="E4YZP9"/>
<dbReference type="GO" id="GO:0005886">
    <property type="term" value="C:plasma membrane"/>
    <property type="evidence" value="ECO:0007669"/>
    <property type="project" value="TreeGrafter"/>
</dbReference>
<accession>E4YZP9</accession>
<dbReference type="GO" id="GO:0015701">
    <property type="term" value="P:bicarbonate transport"/>
    <property type="evidence" value="ECO:0007669"/>
    <property type="project" value="TreeGrafter"/>
</dbReference>
<keyword evidence="2" id="KW-0472">Membrane</keyword>
<feature type="region of interest" description="Disordered" evidence="1">
    <location>
        <begin position="185"/>
        <end position="205"/>
    </location>
</feature>
<sequence>MTKNQALHLFFLILEPHRFLTIVLTTGMLLNIILQTHYFGFVNLDRQHHRQLDGYNHRSTTAINSKRKDKRKRHLKKHSSGKPHFFRNISLFCISKYFFLFTIIIDKTRQHRLNRKTGDKIDDSRGIQIEPAIPPTISEEVGEGILTQADRDDIQSHRLDDVPGIRRHIITKTLNRKVKLNKVAPVNPVSSGPSTRRNSAIDSEAGKAVPIPTHHEVFVELDELVVGKDNELQWKEKARWIKFEEDVEENEVWSEPVIGSLTFQSLWEVRKGIEKGVCLLDLEAISLPQIAAKVVNAMMNEDL</sequence>
<proteinExistence type="predicted"/>
<dbReference type="EMBL" id="FN656178">
    <property type="protein sequence ID" value="CBY40927.1"/>
    <property type="molecule type" value="Genomic_DNA"/>
</dbReference>
<name>E4YZP9_OIKDI</name>
<feature type="domain" description="Band 3 cytoplasmic" evidence="3">
    <location>
        <begin position="215"/>
        <end position="302"/>
    </location>
</feature>
<evidence type="ECO:0000313" key="4">
    <source>
        <dbReference type="EMBL" id="CBY40927.1"/>
    </source>
</evidence>
<dbReference type="Proteomes" id="UP000011014">
    <property type="component" value="Unassembled WGS sequence"/>
</dbReference>
<dbReference type="InterPro" id="IPR013769">
    <property type="entry name" value="Band3_cytoplasmic_dom"/>
</dbReference>
<keyword evidence="2" id="KW-0812">Transmembrane</keyword>
<dbReference type="InterPro" id="IPR003020">
    <property type="entry name" value="HCO3_transpt_euk"/>
</dbReference>
<feature type="compositionally biased region" description="Polar residues" evidence="1">
    <location>
        <begin position="188"/>
        <end position="201"/>
    </location>
</feature>
<protein>
    <recommendedName>
        <fullName evidence="3">Band 3 cytoplasmic domain-containing protein</fullName>
    </recommendedName>
</protein>
<keyword evidence="2" id="KW-1133">Transmembrane helix</keyword>
<dbReference type="GO" id="GO:0005452">
    <property type="term" value="F:solute:inorganic anion antiporter activity"/>
    <property type="evidence" value="ECO:0007669"/>
    <property type="project" value="InterPro"/>
</dbReference>
<dbReference type="InterPro" id="IPR016152">
    <property type="entry name" value="PTrfase/Anion_transptr"/>
</dbReference>
<gene>
    <name evidence="4" type="ORF">GSOID_T00022970001</name>
</gene>
<reference evidence="4" key="1">
    <citation type="journal article" date="2010" name="Science">
        <title>Plasticity of animal genome architecture unmasked by rapid evolution of a pelagic tunicate.</title>
        <authorList>
            <person name="Denoeud F."/>
            <person name="Henriet S."/>
            <person name="Mungpakdee S."/>
            <person name="Aury J.M."/>
            <person name="Da Silva C."/>
            <person name="Brinkmann H."/>
            <person name="Mikhaleva J."/>
            <person name="Olsen L.C."/>
            <person name="Jubin C."/>
            <person name="Canestro C."/>
            <person name="Bouquet J.M."/>
            <person name="Danks G."/>
            <person name="Poulain J."/>
            <person name="Campsteijn C."/>
            <person name="Adamski M."/>
            <person name="Cross I."/>
            <person name="Yadetie F."/>
            <person name="Muffato M."/>
            <person name="Louis A."/>
            <person name="Butcher S."/>
            <person name="Tsagkogeorga G."/>
            <person name="Konrad A."/>
            <person name="Singh S."/>
            <person name="Jensen M.F."/>
            <person name="Cong E.H."/>
            <person name="Eikeseth-Otteraa H."/>
            <person name="Noel B."/>
            <person name="Anthouard V."/>
            <person name="Porcel B.M."/>
            <person name="Kachouri-Lafond R."/>
            <person name="Nishino A."/>
            <person name="Ugolini M."/>
            <person name="Chourrout P."/>
            <person name="Nishida H."/>
            <person name="Aasland R."/>
            <person name="Huzurbazar S."/>
            <person name="Westhof E."/>
            <person name="Delsuc F."/>
            <person name="Lehrach H."/>
            <person name="Reinhardt R."/>
            <person name="Weissenbach J."/>
            <person name="Roy S.W."/>
            <person name="Artiguenave F."/>
            <person name="Postlethwait J.H."/>
            <person name="Manak J.R."/>
            <person name="Thompson E.M."/>
            <person name="Jaillon O."/>
            <person name="Du Pasquier L."/>
            <person name="Boudinot P."/>
            <person name="Liberles D.A."/>
            <person name="Volff J.N."/>
            <person name="Philippe H."/>
            <person name="Lenhard B."/>
            <person name="Roest Crollius H."/>
            <person name="Wincker P."/>
            <person name="Chourrout D."/>
        </authorList>
    </citation>
    <scope>NUCLEOTIDE SEQUENCE [LARGE SCALE GENOMIC DNA]</scope>
</reference>
<evidence type="ECO:0000256" key="1">
    <source>
        <dbReference type="SAM" id="MobiDB-lite"/>
    </source>
</evidence>
<feature type="transmembrane region" description="Helical" evidence="2">
    <location>
        <begin position="85"/>
        <end position="105"/>
    </location>
</feature>
<feature type="transmembrane region" description="Helical" evidence="2">
    <location>
        <begin position="20"/>
        <end position="41"/>
    </location>
</feature>
<feature type="non-terminal residue" evidence="4">
    <location>
        <position position="303"/>
    </location>
</feature>
<dbReference type="Pfam" id="PF07565">
    <property type="entry name" value="Band_3_cyto"/>
    <property type="match status" value="1"/>
</dbReference>
<dbReference type="Gene3D" id="3.40.930.10">
    <property type="entry name" value="Mannitol-specific EII, Chain A"/>
    <property type="match status" value="1"/>
</dbReference>
<dbReference type="SUPFAM" id="SSF55804">
    <property type="entry name" value="Phoshotransferase/anion transport protein"/>
    <property type="match status" value="1"/>
</dbReference>
<evidence type="ECO:0000256" key="2">
    <source>
        <dbReference type="SAM" id="Phobius"/>
    </source>
</evidence>
<dbReference type="GO" id="GO:0051453">
    <property type="term" value="P:regulation of intracellular pH"/>
    <property type="evidence" value="ECO:0007669"/>
    <property type="project" value="TreeGrafter"/>
</dbReference>
<dbReference type="PANTHER" id="PTHR11453:SF47">
    <property type="entry name" value="ANION EXCHANGE PROTEIN"/>
    <property type="match status" value="1"/>
</dbReference>
<organism evidence="4">
    <name type="scientific">Oikopleura dioica</name>
    <name type="common">Tunicate</name>
    <dbReference type="NCBI Taxonomy" id="34765"/>
    <lineage>
        <taxon>Eukaryota</taxon>
        <taxon>Metazoa</taxon>
        <taxon>Chordata</taxon>
        <taxon>Tunicata</taxon>
        <taxon>Appendicularia</taxon>
        <taxon>Copelata</taxon>
        <taxon>Oikopleuridae</taxon>
        <taxon>Oikopleura</taxon>
    </lineage>
</organism>
<evidence type="ECO:0000259" key="3">
    <source>
        <dbReference type="Pfam" id="PF07565"/>
    </source>
</evidence>